<dbReference type="InterPro" id="IPR036890">
    <property type="entry name" value="HATPase_C_sf"/>
</dbReference>
<dbReference type="Gene3D" id="3.30.450.20">
    <property type="entry name" value="PAS domain"/>
    <property type="match status" value="1"/>
</dbReference>
<dbReference type="InterPro" id="IPR000014">
    <property type="entry name" value="PAS"/>
</dbReference>
<dbReference type="Pfam" id="PF11808">
    <property type="entry name" value="PhoR"/>
    <property type="match status" value="1"/>
</dbReference>
<evidence type="ECO:0000256" key="16">
    <source>
        <dbReference type="ARBA" id="ARBA00023136"/>
    </source>
</evidence>
<dbReference type="GO" id="GO:0005524">
    <property type="term" value="F:ATP binding"/>
    <property type="evidence" value="ECO:0007669"/>
    <property type="project" value="UniProtKB-KW"/>
</dbReference>
<keyword evidence="21" id="KW-1185">Reference proteome</keyword>
<dbReference type="CDD" id="cd00082">
    <property type="entry name" value="HisKA"/>
    <property type="match status" value="1"/>
</dbReference>
<dbReference type="GO" id="GO:0016036">
    <property type="term" value="P:cellular response to phosphate starvation"/>
    <property type="evidence" value="ECO:0007669"/>
    <property type="project" value="TreeGrafter"/>
</dbReference>
<dbReference type="EC" id="2.7.13.3" evidence="3"/>
<dbReference type="SUPFAM" id="SSF47384">
    <property type="entry name" value="Homodimeric domain of signal transducing histidine kinase"/>
    <property type="match status" value="1"/>
</dbReference>
<dbReference type="FunFam" id="3.30.565.10:FF:000006">
    <property type="entry name" value="Sensor histidine kinase WalK"/>
    <property type="match status" value="1"/>
</dbReference>
<proteinExistence type="predicted"/>
<evidence type="ECO:0000256" key="2">
    <source>
        <dbReference type="ARBA" id="ARBA00004236"/>
    </source>
</evidence>
<keyword evidence="15" id="KW-0902">Two-component regulatory system</keyword>
<comment type="function">
    <text evidence="17">Member of the two-component regulatory system PhoR/PhoB involved in the phosphate regulon genes expression. PhoR may function as a membrane-associated protein kinase that phosphorylates PhoB in response to environmental signals.</text>
</comment>
<keyword evidence="11" id="KW-0547">Nucleotide-binding</keyword>
<evidence type="ECO:0000256" key="11">
    <source>
        <dbReference type="ARBA" id="ARBA00022741"/>
    </source>
</evidence>
<dbReference type="PANTHER" id="PTHR45453">
    <property type="entry name" value="PHOSPHATE REGULON SENSOR PROTEIN PHOR"/>
    <property type="match status" value="1"/>
</dbReference>
<dbReference type="InterPro" id="IPR050351">
    <property type="entry name" value="BphY/WalK/GraS-like"/>
</dbReference>
<keyword evidence="16 18" id="KW-0472">Membrane</keyword>
<dbReference type="GO" id="GO:0006817">
    <property type="term" value="P:phosphate ion transport"/>
    <property type="evidence" value="ECO:0007669"/>
    <property type="project" value="UniProtKB-KW"/>
</dbReference>
<dbReference type="OrthoDB" id="9813151at2"/>
<organism evidence="20 21">
    <name type="scientific">Halioglobus maricola</name>
    <dbReference type="NCBI Taxonomy" id="2601894"/>
    <lineage>
        <taxon>Bacteria</taxon>
        <taxon>Pseudomonadati</taxon>
        <taxon>Pseudomonadota</taxon>
        <taxon>Gammaproteobacteria</taxon>
        <taxon>Cellvibrionales</taxon>
        <taxon>Halieaceae</taxon>
        <taxon>Halioglobus</taxon>
    </lineage>
</organism>
<dbReference type="Pfam" id="PF00512">
    <property type="entry name" value="HisKA"/>
    <property type="match status" value="1"/>
</dbReference>
<evidence type="ECO:0000256" key="7">
    <source>
        <dbReference type="ARBA" id="ARBA00022553"/>
    </source>
</evidence>
<evidence type="ECO:0000256" key="18">
    <source>
        <dbReference type="SAM" id="Phobius"/>
    </source>
</evidence>
<dbReference type="RefSeq" id="WP_152662178.1">
    <property type="nucleotide sequence ID" value="NZ_CP036422.1"/>
</dbReference>
<dbReference type="CDD" id="cd00130">
    <property type="entry name" value="PAS"/>
    <property type="match status" value="1"/>
</dbReference>
<dbReference type="SMART" id="SM00388">
    <property type="entry name" value="HisKA"/>
    <property type="match status" value="1"/>
</dbReference>
<dbReference type="SMART" id="SM00387">
    <property type="entry name" value="HATPase_c"/>
    <property type="match status" value="1"/>
</dbReference>
<dbReference type="InterPro" id="IPR005467">
    <property type="entry name" value="His_kinase_dom"/>
</dbReference>
<feature type="transmembrane region" description="Helical" evidence="18">
    <location>
        <begin position="7"/>
        <end position="24"/>
    </location>
</feature>
<evidence type="ECO:0000256" key="15">
    <source>
        <dbReference type="ARBA" id="ARBA00023012"/>
    </source>
</evidence>
<dbReference type="InterPro" id="IPR036097">
    <property type="entry name" value="HisK_dim/P_sf"/>
</dbReference>
<dbReference type="SUPFAM" id="SSF55785">
    <property type="entry name" value="PYP-like sensor domain (PAS domain)"/>
    <property type="match status" value="1"/>
</dbReference>
<evidence type="ECO:0000256" key="9">
    <source>
        <dbReference type="ARBA" id="ARBA00022679"/>
    </source>
</evidence>
<evidence type="ECO:0000256" key="6">
    <source>
        <dbReference type="ARBA" id="ARBA00022475"/>
    </source>
</evidence>
<dbReference type="PROSITE" id="PS50109">
    <property type="entry name" value="HIS_KIN"/>
    <property type="match status" value="1"/>
</dbReference>
<keyword evidence="14 18" id="KW-1133">Transmembrane helix</keyword>
<evidence type="ECO:0000256" key="3">
    <source>
        <dbReference type="ARBA" id="ARBA00012438"/>
    </source>
</evidence>
<dbReference type="PANTHER" id="PTHR45453:SF1">
    <property type="entry name" value="PHOSPHATE REGULON SENSOR PROTEIN PHOR"/>
    <property type="match status" value="1"/>
</dbReference>
<dbReference type="InterPro" id="IPR014310">
    <property type="entry name" value="Sig_transdc_His_kinase_PhoR"/>
</dbReference>
<dbReference type="InterPro" id="IPR035965">
    <property type="entry name" value="PAS-like_dom_sf"/>
</dbReference>
<dbReference type="InterPro" id="IPR003594">
    <property type="entry name" value="HATPase_dom"/>
</dbReference>
<reference evidence="20 21" key="1">
    <citation type="submission" date="2019-02" db="EMBL/GenBank/DDBJ databases">
        <authorList>
            <person name="Li S.-H."/>
        </authorList>
    </citation>
    <scope>NUCLEOTIDE SEQUENCE [LARGE SCALE GENOMIC DNA]</scope>
    <source>
        <strain evidence="20 21">IMCC14385</strain>
    </source>
</reference>
<keyword evidence="8" id="KW-0592">Phosphate transport</keyword>
<evidence type="ECO:0000313" key="21">
    <source>
        <dbReference type="Proteomes" id="UP000326287"/>
    </source>
</evidence>
<evidence type="ECO:0000313" key="20">
    <source>
        <dbReference type="EMBL" id="QFU76073.1"/>
    </source>
</evidence>
<dbReference type="InterPro" id="IPR003661">
    <property type="entry name" value="HisK_dim/P_dom"/>
</dbReference>
<dbReference type="GO" id="GO:0004721">
    <property type="term" value="F:phosphoprotein phosphatase activity"/>
    <property type="evidence" value="ECO:0007669"/>
    <property type="project" value="InterPro"/>
</dbReference>
<dbReference type="Pfam" id="PF02518">
    <property type="entry name" value="HATPase_c"/>
    <property type="match status" value="1"/>
</dbReference>
<evidence type="ECO:0000256" key="14">
    <source>
        <dbReference type="ARBA" id="ARBA00022989"/>
    </source>
</evidence>
<comment type="catalytic activity">
    <reaction evidence="1">
        <text>ATP + protein L-histidine = ADP + protein N-phospho-L-histidine.</text>
        <dbReference type="EC" id="2.7.13.3"/>
    </reaction>
</comment>
<keyword evidence="7" id="KW-0597">Phosphoprotein</keyword>
<evidence type="ECO:0000256" key="4">
    <source>
        <dbReference type="ARBA" id="ARBA00019665"/>
    </source>
</evidence>
<evidence type="ECO:0000256" key="8">
    <source>
        <dbReference type="ARBA" id="ARBA00022592"/>
    </source>
</evidence>
<sequence>MEWLASVFRLIGTVLLAALAGFYFGNPLAWALVAAVLLLVFWSLQLWRLRKWLADSSGSPPDLFGVWGDIVANIYKRQRKAIATEERLQSTVDYLLDSFAAMRDGVVILEGQGALRWCNEAAQRLLALRYPDDIGQAISNIVRVPEFAEYLSTADYSVPLVFETTGEIKHHLQLVVTQFAEGDTLLFVRDVTDVVRTESIRRDFVGNVSHELRTPLTVISGYLGTFMADPDSLPAPYVRAIEQMAGQAARMENLLKDLLWLSRIESTERQDKDDKVDIAALLDELKEEVANTHPGNPLQLDIQCRTKIPGDYRELYSAVSNLVFNAFKYSSEGEPVVASWREDGDVARLDIVDTGIGIDASHFNRLTERFYRVDDSRSSATGGTGLGLAIVKHVAAAHGAHLEIDSKLGKGSTFSLVFPEQN</sequence>
<dbReference type="GO" id="GO:0000155">
    <property type="term" value="F:phosphorelay sensor kinase activity"/>
    <property type="evidence" value="ECO:0007669"/>
    <property type="project" value="InterPro"/>
</dbReference>
<evidence type="ECO:0000256" key="1">
    <source>
        <dbReference type="ARBA" id="ARBA00000085"/>
    </source>
</evidence>
<dbReference type="FunFam" id="1.10.287.130:FF:000001">
    <property type="entry name" value="Two-component sensor histidine kinase"/>
    <property type="match status" value="1"/>
</dbReference>
<feature type="domain" description="Histidine kinase" evidence="19">
    <location>
        <begin position="207"/>
        <end position="422"/>
    </location>
</feature>
<keyword evidence="13" id="KW-0067">ATP-binding</keyword>
<dbReference type="Gene3D" id="3.30.565.10">
    <property type="entry name" value="Histidine kinase-like ATPase, C-terminal domain"/>
    <property type="match status" value="1"/>
</dbReference>
<dbReference type="PRINTS" id="PR00344">
    <property type="entry name" value="BCTRLSENSOR"/>
</dbReference>
<dbReference type="KEGG" id="halc:EY643_10595"/>
<evidence type="ECO:0000259" key="19">
    <source>
        <dbReference type="PROSITE" id="PS50109"/>
    </source>
</evidence>
<dbReference type="InterPro" id="IPR004358">
    <property type="entry name" value="Sig_transdc_His_kin-like_C"/>
</dbReference>
<evidence type="ECO:0000256" key="13">
    <source>
        <dbReference type="ARBA" id="ARBA00022840"/>
    </source>
</evidence>
<accession>A0A5P9NJL6</accession>
<dbReference type="GO" id="GO:0005886">
    <property type="term" value="C:plasma membrane"/>
    <property type="evidence" value="ECO:0007669"/>
    <property type="project" value="UniProtKB-SubCell"/>
</dbReference>
<evidence type="ECO:0000256" key="5">
    <source>
        <dbReference type="ARBA" id="ARBA00022448"/>
    </source>
</evidence>
<dbReference type="EMBL" id="CP036422">
    <property type="protein sequence ID" value="QFU76073.1"/>
    <property type="molecule type" value="Genomic_DNA"/>
</dbReference>
<keyword evidence="9" id="KW-0808">Transferase</keyword>
<dbReference type="NCBIfam" id="TIGR02966">
    <property type="entry name" value="phoR_proteo"/>
    <property type="match status" value="1"/>
</dbReference>
<dbReference type="Gene3D" id="1.10.287.130">
    <property type="match status" value="1"/>
</dbReference>
<evidence type="ECO:0000256" key="10">
    <source>
        <dbReference type="ARBA" id="ARBA00022692"/>
    </source>
</evidence>
<dbReference type="SUPFAM" id="SSF55874">
    <property type="entry name" value="ATPase domain of HSP90 chaperone/DNA topoisomerase II/histidine kinase"/>
    <property type="match status" value="1"/>
</dbReference>
<dbReference type="AlphaFoldDB" id="A0A5P9NJL6"/>
<dbReference type="InterPro" id="IPR021766">
    <property type="entry name" value="PhoR_N"/>
</dbReference>
<keyword evidence="5" id="KW-0813">Transport</keyword>
<name>A0A5P9NJL6_9GAMM</name>
<evidence type="ECO:0000256" key="17">
    <source>
        <dbReference type="ARBA" id="ARBA00025207"/>
    </source>
</evidence>
<keyword evidence="12 20" id="KW-0418">Kinase</keyword>
<evidence type="ECO:0000256" key="12">
    <source>
        <dbReference type="ARBA" id="ARBA00022777"/>
    </source>
</evidence>
<feature type="transmembrane region" description="Helical" evidence="18">
    <location>
        <begin position="30"/>
        <end position="47"/>
    </location>
</feature>
<keyword evidence="10 18" id="KW-0812">Transmembrane</keyword>
<protein>
    <recommendedName>
        <fullName evidence="4">Phosphate regulon sensor protein PhoR</fullName>
        <ecNumber evidence="3">2.7.13.3</ecNumber>
    </recommendedName>
</protein>
<comment type="subcellular location">
    <subcellularLocation>
        <location evidence="2">Cell membrane</location>
    </subcellularLocation>
</comment>
<dbReference type="Proteomes" id="UP000326287">
    <property type="component" value="Chromosome"/>
</dbReference>
<gene>
    <name evidence="20" type="primary">phoR</name>
    <name evidence="20" type="ORF">EY643_10595</name>
</gene>
<keyword evidence="6" id="KW-1003">Cell membrane</keyword>